<keyword evidence="10 14" id="KW-0460">Magnesium</keyword>
<dbReference type="InterPro" id="IPR000842">
    <property type="entry name" value="PRib_PP_synth_CS"/>
</dbReference>
<evidence type="ECO:0000259" key="15">
    <source>
        <dbReference type="Pfam" id="PF00156"/>
    </source>
</evidence>
<dbReference type="FunFam" id="3.40.50.2020:FF:000007">
    <property type="entry name" value="Ribose-phosphate pyrophosphokinase"/>
    <property type="match status" value="1"/>
</dbReference>
<evidence type="ECO:0000313" key="18">
    <source>
        <dbReference type="Proteomes" id="UP000076420"/>
    </source>
</evidence>
<evidence type="ECO:0000256" key="10">
    <source>
        <dbReference type="ARBA" id="ARBA00022842"/>
    </source>
</evidence>
<evidence type="ECO:0000256" key="6">
    <source>
        <dbReference type="ARBA" id="ARBA00022727"/>
    </source>
</evidence>
<name>A0A2C9KXD2_BIOGL</name>
<dbReference type="InterPro" id="IPR000836">
    <property type="entry name" value="PRTase_dom"/>
</dbReference>
<dbReference type="SMART" id="SM01400">
    <property type="entry name" value="Pribosyltran_N"/>
    <property type="match status" value="1"/>
</dbReference>
<keyword evidence="7" id="KW-0547">Nucleotide-binding</keyword>
<evidence type="ECO:0000259" key="16">
    <source>
        <dbReference type="Pfam" id="PF13793"/>
    </source>
</evidence>
<dbReference type="GO" id="GO:0002189">
    <property type="term" value="C:ribose phosphate diphosphokinase complex"/>
    <property type="evidence" value="ECO:0007669"/>
    <property type="project" value="TreeGrafter"/>
</dbReference>
<dbReference type="InterPro" id="IPR029057">
    <property type="entry name" value="PRTase-like"/>
</dbReference>
<dbReference type="EC" id="2.7.6.1" evidence="14"/>
<dbReference type="GO" id="GO:0016301">
    <property type="term" value="F:kinase activity"/>
    <property type="evidence" value="ECO:0007669"/>
    <property type="project" value="UniProtKB-KW"/>
</dbReference>
<comment type="catalytic activity">
    <reaction evidence="12 14">
        <text>D-ribose 5-phosphate + ATP = 5-phospho-alpha-D-ribose 1-diphosphate + AMP + H(+)</text>
        <dbReference type="Rhea" id="RHEA:15609"/>
        <dbReference type="ChEBI" id="CHEBI:15378"/>
        <dbReference type="ChEBI" id="CHEBI:30616"/>
        <dbReference type="ChEBI" id="CHEBI:58017"/>
        <dbReference type="ChEBI" id="CHEBI:78346"/>
        <dbReference type="ChEBI" id="CHEBI:456215"/>
        <dbReference type="EC" id="2.7.6.1"/>
    </reaction>
</comment>
<evidence type="ECO:0000313" key="17">
    <source>
        <dbReference type="EnsemblMetazoa" id="BGLB024640-PA"/>
    </source>
</evidence>
<keyword evidence="6 13" id="KW-0545">Nucleotide biosynthesis</keyword>
<dbReference type="GO" id="GO:0005524">
    <property type="term" value="F:ATP binding"/>
    <property type="evidence" value="ECO:0007669"/>
    <property type="project" value="UniProtKB-KW"/>
</dbReference>
<evidence type="ECO:0000256" key="3">
    <source>
        <dbReference type="ARBA" id="ARBA00006478"/>
    </source>
</evidence>
<sequence>MPNSQVLGEKVAKQLKLPLSKLKFTRFADGEVLLSAEETVRNKEVYIVASVSTPVNDNLMQLLIFVDSLKRASASKITVAITYYGYARQDRKAAGRQPIGAKLVADLLEKSGVHKVIAVDLHNPSIQGFFDIPLDDLKGQYIFAPEIKKAGKFTVASPDHGGAVRARVLANLISNTVQIAIVDKRRTGANQSEVMHILGDVKDKNVVIIDDMIDTGGTIIKAAEALKNAGALKIIVAASHGIFSKGFDAFENAPHIDQVLITDSIESVYSIKSKKLKVVSLAPILVKAINASVDGLSIGEYYEQIKGKM</sequence>
<dbReference type="Proteomes" id="UP000076420">
    <property type="component" value="Unassembled WGS sequence"/>
</dbReference>
<keyword evidence="8 14" id="KW-0418">Kinase</keyword>
<evidence type="ECO:0000256" key="1">
    <source>
        <dbReference type="ARBA" id="ARBA00003018"/>
    </source>
</evidence>
<keyword evidence="9" id="KW-0067">ATP-binding</keyword>
<comment type="pathway">
    <text evidence="2">Metabolic intermediate biosynthesis; 5-phospho-alpha-D-ribose 1-diphosphate biosynthesis; 5-phospho-alpha-D-ribose 1-diphosphate from D-ribose 5-phosphate (route I): step 1/1.</text>
</comment>
<evidence type="ECO:0000256" key="8">
    <source>
        <dbReference type="ARBA" id="ARBA00022777"/>
    </source>
</evidence>
<dbReference type="VEuPathDB" id="VectorBase:BGLAX_051914"/>
<dbReference type="PANTHER" id="PTHR10210:SF41">
    <property type="entry name" value="RIBOSE-PHOSPHATE PYROPHOSPHOKINASE 1, CHLOROPLASTIC"/>
    <property type="match status" value="1"/>
</dbReference>
<dbReference type="Pfam" id="PF00156">
    <property type="entry name" value="Pribosyltran"/>
    <property type="match status" value="1"/>
</dbReference>
<evidence type="ECO:0000256" key="4">
    <source>
        <dbReference type="ARBA" id="ARBA00022679"/>
    </source>
</evidence>
<comment type="subunit">
    <text evidence="11">Homodimer. The active form is probably a hexamer composed of 3 homodimers.</text>
</comment>
<dbReference type="UniPathway" id="UPA00087">
    <property type="reaction ID" value="UER00172"/>
</dbReference>
<feature type="domain" description="Ribose-phosphate pyrophosphokinase N-terminal" evidence="16">
    <location>
        <begin position="3"/>
        <end position="112"/>
    </location>
</feature>
<dbReference type="GO" id="GO:0004749">
    <property type="term" value="F:ribose phosphate diphosphokinase activity"/>
    <property type="evidence" value="ECO:0007669"/>
    <property type="project" value="UniProtKB-EC"/>
</dbReference>
<dbReference type="GO" id="GO:0005737">
    <property type="term" value="C:cytoplasm"/>
    <property type="evidence" value="ECO:0007669"/>
    <property type="project" value="TreeGrafter"/>
</dbReference>
<dbReference type="GO" id="GO:0009156">
    <property type="term" value="P:ribonucleoside monophosphate biosynthetic process"/>
    <property type="evidence" value="ECO:0007669"/>
    <property type="project" value="InterPro"/>
</dbReference>
<evidence type="ECO:0000256" key="11">
    <source>
        <dbReference type="ARBA" id="ARBA00026067"/>
    </source>
</evidence>
<evidence type="ECO:0000256" key="9">
    <source>
        <dbReference type="ARBA" id="ARBA00022840"/>
    </source>
</evidence>
<dbReference type="Gene3D" id="3.40.50.2020">
    <property type="match status" value="2"/>
</dbReference>
<comment type="function">
    <text evidence="1">Catalyzes the synthesis of phosphoribosylpyrophosphate (PRPP) that is essential for nucleotide synthesis.</text>
</comment>
<dbReference type="NCBIfam" id="NF002320">
    <property type="entry name" value="PRK01259.1"/>
    <property type="match status" value="1"/>
</dbReference>
<protein>
    <recommendedName>
        <fullName evidence="14">Ribose-phosphate pyrophosphokinase</fullName>
        <ecNumber evidence="14">2.7.6.1</ecNumber>
    </recommendedName>
</protein>
<dbReference type="AlphaFoldDB" id="A0A2C9KXD2"/>
<proteinExistence type="inferred from homology"/>
<dbReference type="GO" id="GO:0006164">
    <property type="term" value="P:purine nucleotide biosynthetic process"/>
    <property type="evidence" value="ECO:0007669"/>
    <property type="project" value="TreeGrafter"/>
</dbReference>
<dbReference type="PANTHER" id="PTHR10210">
    <property type="entry name" value="RIBOSE-PHOSPHATE DIPHOSPHOKINASE FAMILY MEMBER"/>
    <property type="match status" value="1"/>
</dbReference>
<accession>A0A2C9KXD2</accession>
<reference evidence="17" key="1">
    <citation type="submission" date="2020-05" db="UniProtKB">
        <authorList>
            <consortium name="EnsemblMetazoa"/>
        </authorList>
    </citation>
    <scope>IDENTIFICATION</scope>
    <source>
        <strain evidence="17">BB02</strain>
    </source>
</reference>
<dbReference type="InterPro" id="IPR029099">
    <property type="entry name" value="Pribosyltran_N"/>
</dbReference>
<evidence type="ECO:0000256" key="5">
    <source>
        <dbReference type="ARBA" id="ARBA00022723"/>
    </source>
</evidence>
<dbReference type="VEuPathDB" id="VectorBase:BGLB024640"/>
<dbReference type="STRING" id="6526.A0A2C9KXD2"/>
<comment type="similarity">
    <text evidence="3 13">Belongs to the ribose-phosphate pyrophosphokinase family.</text>
</comment>
<dbReference type="CDD" id="cd06223">
    <property type="entry name" value="PRTases_typeI"/>
    <property type="match status" value="1"/>
</dbReference>
<organism evidence="17 18">
    <name type="scientific">Biomphalaria glabrata</name>
    <name type="common">Bloodfluke planorb</name>
    <name type="synonym">Freshwater snail</name>
    <dbReference type="NCBI Taxonomy" id="6526"/>
    <lineage>
        <taxon>Eukaryota</taxon>
        <taxon>Metazoa</taxon>
        <taxon>Spiralia</taxon>
        <taxon>Lophotrochozoa</taxon>
        <taxon>Mollusca</taxon>
        <taxon>Gastropoda</taxon>
        <taxon>Heterobranchia</taxon>
        <taxon>Euthyneura</taxon>
        <taxon>Panpulmonata</taxon>
        <taxon>Hygrophila</taxon>
        <taxon>Lymnaeoidea</taxon>
        <taxon>Planorbidae</taxon>
        <taxon>Biomphalaria</taxon>
    </lineage>
</organism>
<evidence type="ECO:0000256" key="2">
    <source>
        <dbReference type="ARBA" id="ARBA00004996"/>
    </source>
</evidence>
<dbReference type="PROSITE" id="PS00114">
    <property type="entry name" value="PRPP_SYNTHASE"/>
    <property type="match status" value="1"/>
</dbReference>
<dbReference type="EnsemblMetazoa" id="BGLB024640-RA">
    <property type="protein sequence ID" value="BGLB024640-PA"/>
    <property type="gene ID" value="BGLB024640"/>
</dbReference>
<dbReference type="Pfam" id="PF13793">
    <property type="entry name" value="Pribosyltran_N"/>
    <property type="match status" value="1"/>
</dbReference>
<evidence type="ECO:0000256" key="13">
    <source>
        <dbReference type="RuleBase" id="RU004324"/>
    </source>
</evidence>
<evidence type="ECO:0000256" key="14">
    <source>
        <dbReference type="RuleBase" id="RU004325"/>
    </source>
</evidence>
<dbReference type="SUPFAM" id="SSF53271">
    <property type="entry name" value="PRTase-like"/>
    <property type="match status" value="1"/>
</dbReference>
<gene>
    <name evidence="17" type="primary">106070151</name>
</gene>
<feature type="domain" description="Phosphoribosyltransferase" evidence="15">
    <location>
        <begin position="153"/>
        <end position="240"/>
    </location>
</feature>
<dbReference type="InterPro" id="IPR005946">
    <property type="entry name" value="Rib-P_diPkinase"/>
</dbReference>
<evidence type="ECO:0000256" key="12">
    <source>
        <dbReference type="ARBA" id="ARBA00049535"/>
    </source>
</evidence>
<evidence type="ECO:0000256" key="7">
    <source>
        <dbReference type="ARBA" id="ARBA00022741"/>
    </source>
</evidence>
<keyword evidence="5 14" id="KW-0479">Metal-binding</keyword>
<dbReference type="NCBIfam" id="TIGR01251">
    <property type="entry name" value="ribP_PPkin"/>
    <property type="match status" value="1"/>
</dbReference>
<dbReference type="GO" id="GO:0000287">
    <property type="term" value="F:magnesium ion binding"/>
    <property type="evidence" value="ECO:0007669"/>
    <property type="project" value="InterPro"/>
</dbReference>
<dbReference type="GO" id="GO:0006015">
    <property type="term" value="P:5-phosphoribose 1-diphosphate biosynthetic process"/>
    <property type="evidence" value="ECO:0007669"/>
    <property type="project" value="UniProtKB-UniPathway"/>
</dbReference>
<keyword evidence="4" id="KW-0808">Transferase</keyword>